<dbReference type="Proteomes" id="UP001245561">
    <property type="component" value="Unassembled WGS sequence"/>
</dbReference>
<protein>
    <recommendedName>
        <fullName evidence="3">BIG2 domain-containing protein</fullName>
    </recommendedName>
</protein>
<dbReference type="Gene3D" id="2.60.40.1080">
    <property type="match status" value="1"/>
</dbReference>
<name>A0AAW8TLE3_9ENTE</name>
<dbReference type="EMBL" id="JARPYT010000012">
    <property type="protein sequence ID" value="MDT2637643.1"/>
    <property type="molecule type" value="Genomic_DNA"/>
</dbReference>
<comment type="caution">
    <text evidence="1">The sequence shown here is derived from an EMBL/GenBank/DDBJ whole genome shotgun (WGS) entry which is preliminary data.</text>
</comment>
<evidence type="ECO:0000313" key="1">
    <source>
        <dbReference type="EMBL" id="MDT2637643.1"/>
    </source>
</evidence>
<gene>
    <name evidence="1" type="ORF">P7D36_09080</name>
</gene>
<accession>A0AAW8TLE3</accession>
<evidence type="ECO:0000313" key="2">
    <source>
        <dbReference type="Proteomes" id="UP001245561"/>
    </source>
</evidence>
<reference evidence="1" key="1">
    <citation type="submission" date="2023-03" db="EMBL/GenBank/DDBJ databases">
        <authorList>
            <person name="Shen W."/>
            <person name="Cai J."/>
        </authorList>
    </citation>
    <scope>NUCLEOTIDE SEQUENCE</scope>
    <source>
        <strain evidence="1">P55-2</strain>
    </source>
</reference>
<evidence type="ECO:0008006" key="3">
    <source>
        <dbReference type="Google" id="ProtNLM"/>
    </source>
</evidence>
<proteinExistence type="predicted"/>
<organism evidence="1 2">
    <name type="scientific">Enterococcus dongliensis</name>
    <dbReference type="NCBI Taxonomy" id="2559925"/>
    <lineage>
        <taxon>Bacteria</taxon>
        <taxon>Bacillati</taxon>
        <taxon>Bacillota</taxon>
        <taxon>Bacilli</taxon>
        <taxon>Lactobacillales</taxon>
        <taxon>Enterococcaceae</taxon>
        <taxon>Enterococcus</taxon>
    </lineage>
</organism>
<sequence length="88" mass="8795">MVPSQKTWTGKVGDTKTFTITTDPAEASDTLAVISGATATSSDSTIVTVTKNASGVFEGKIVKEGNATVNITSGTMKATIAVTGQAAG</sequence>
<dbReference type="AlphaFoldDB" id="A0AAW8TLE3"/>